<reference evidence="1 2" key="1">
    <citation type="journal article" date="2010" name="Nature">
        <title>Genome sequencing and analysis of the model grass Brachypodium distachyon.</title>
        <authorList>
            <consortium name="International Brachypodium Initiative"/>
        </authorList>
    </citation>
    <scope>NUCLEOTIDE SEQUENCE [LARGE SCALE GENOMIC DNA]</scope>
    <source>
        <strain evidence="1 2">Bd21</strain>
    </source>
</reference>
<evidence type="ECO:0000313" key="2">
    <source>
        <dbReference type="EnsemblPlants" id="PNT77217"/>
    </source>
</evidence>
<name>A0A2K2DSG1_BRADI</name>
<protein>
    <submittedName>
        <fullName evidence="1 2">Uncharacterized protein</fullName>
    </submittedName>
</protein>
<dbReference type="Proteomes" id="UP000008810">
    <property type="component" value="Chromosome 1"/>
</dbReference>
<proteinExistence type="predicted"/>
<evidence type="ECO:0000313" key="3">
    <source>
        <dbReference type="Proteomes" id="UP000008810"/>
    </source>
</evidence>
<accession>A0A2K2DSG1</accession>
<dbReference type="Gramene" id="PNT77217">
    <property type="protein sequence ID" value="PNT77217"/>
    <property type="gene ID" value="BRADI_1g59408v3"/>
</dbReference>
<dbReference type="EnsemblPlants" id="PNT77217">
    <property type="protein sequence ID" value="PNT77217"/>
    <property type="gene ID" value="BRADI_1g59408v3"/>
</dbReference>
<dbReference type="InParanoid" id="A0A2K2DSG1"/>
<gene>
    <name evidence="1" type="ORF">BRADI_1g59408v3</name>
</gene>
<keyword evidence="3" id="KW-1185">Reference proteome</keyword>
<reference evidence="2" key="3">
    <citation type="submission" date="2018-08" db="UniProtKB">
        <authorList>
            <consortium name="EnsemblPlants"/>
        </authorList>
    </citation>
    <scope>IDENTIFICATION</scope>
    <source>
        <strain evidence="2">cv. Bd21</strain>
    </source>
</reference>
<dbReference type="AlphaFoldDB" id="A0A2K2DSG1"/>
<sequence>MGNACMVVFFPPLPLAGELPDLQPQPHPQVPPNISTFLLHKPYAVLLQHTMAARLQAGELPVQSKLQDMHTTTTLDGWDGQGNDELLACSAF</sequence>
<organism evidence="1">
    <name type="scientific">Brachypodium distachyon</name>
    <name type="common">Purple false brome</name>
    <name type="synonym">Trachynia distachya</name>
    <dbReference type="NCBI Taxonomy" id="15368"/>
    <lineage>
        <taxon>Eukaryota</taxon>
        <taxon>Viridiplantae</taxon>
        <taxon>Streptophyta</taxon>
        <taxon>Embryophyta</taxon>
        <taxon>Tracheophyta</taxon>
        <taxon>Spermatophyta</taxon>
        <taxon>Magnoliopsida</taxon>
        <taxon>Liliopsida</taxon>
        <taxon>Poales</taxon>
        <taxon>Poaceae</taxon>
        <taxon>BOP clade</taxon>
        <taxon>Pooideae</taxon>
        <taxon>Stipodae</taxon>
        <taxon>Brachypodieae</taxon>
        <taxon>Brachypodium</taxon>
    </lineage>
</organism>
<dbReference type="EMBL" id="CM000880">
    <property type="protein sequence ID" value="PNT77217.1"/>
    <property type="molecule type" value="Genomic_DNA"/>
</dbReference>
<reference evidence="1" key="2">
    <citation type="submission" date="2017-06" db="EMBL/GenBank/DDBJ databases">
        <title>WGS assembly of Brachypodium distachyon.</title>
        <authorList>
            <consortium name="The International Brachypodium Initiative"/>
            <person name="Lucas S."/>
            <person name="Harmon-Smith M."/>
            <person name="Lail K."/>
            <person name="Tice H."/>
            <person name="Grimwood J."/>
            <person name="Bruce D."/>
            <person name="Barry K."/>
            <person name="Shu S."/>
            <person name="Lindquist E."/>
            <person name="Wang M."/>
            <person name="Pitluck S."/>
            <person name="Vogel J.P."/>
            <person name="Garvin D.F."/>
            <person name="Mockler T.C."/>
            <person name="Schmutz J."/>
            <person name="Rokhsar D."/>
            <person name="Bevan M.W."/>
        </authorList>
    </citation>
    <scope>NUCLEOTIDE SEQUENCE</scope>
    <source>
        <strain evidence="1">Bd21</strain>
    </source>
</reference>
<evidence type="ECO:0000313" key="1">
    <source>
        <dbReference type="EMBL" id="PNT77217.1"/>
    </source>
</evidence>